<dbReference type="GO" id="GO:0010508">
    <property type="term" value="P:positive regulation of autophagy"/>
    <property type="evidence" value="ECO:0007669"/>
    <property type="project" value="TreeGrafter"/>
</dbReference>
<protein>
    <recommendedName>
        <fullName evidence="2">Nitrogen permease regulator 3</fullName>
    </recommendedName>
    <alternativeName>
        <fullName evidence="2">Required for meiotic nuclear division protein 11</fullName>
    </alternativeName>
</protein>
<dbReference type="InterPro" id="IPR056603">
    <property type="entry name" value="HTH_NPRL3"/>
</dbReference>
<feature type="compositionally biased region" description="Low complexity" evidence="3">
    <location>
        <begin position="152"/>
        <end position="174"/>
    </location>
</feature>
<evidence type="ECO:0000256" key="3">
    <source>
        <dbReference type="SAM" id="MobiDB-lite"/>
    </source>
</evidence>
<dbReference type="PANTHER" id="PTHR13153:SF5">
    <property type="entry name" value="GATOR COMPLEX PROTEIN NPRL3"/>
    <property type="match status" value="1"/>
</dbReference>
<keyword evidence="2" id="KW-0732">Signal</keyword>
<keyword evidence="6" id="KW-1185">Reference proteome</keyword>
<dbReference type="Pfam" id="PF24064">
    <property type="entry name" value="HTH_NPRL3"/>
    <property type="match status" value="1"/>
</dbReference>
<dbReference type="GO" id="GO:0005774">
    <property type="term" value="C:vacuolar membrane"/>
    <property type="evidence" value="ECO:0007669"/>
    <property type="project" value="UniProtKB-SubCell"/>
</dbReference>
<evidence type="ECO:0000256" key="2">
    <source>
        <dbReference type="RuleBase" id="RU368069"/>
    </source>
</evidence>
<evidence type="ECO:0000259" key="4">
    <source>
        <dbReference type="Pfam" id="PF24064"/>
    </source>
</evidence>
<feature type="domain" description="GATOR1 complex protein NPRL3 C-terminal HTH" evidence="4">
    <location>
        <begin position="680"/>
        <end position="739"/>
    </location>
</feature>
<dbReference type="InterPro" id="IPR005365">
    <property type="entry name" value="Npr3"/>
</dbReference>
<organism evidence="5 6">
    <name type="scientific">Serendipita indica (strain DSM 11827)</name>
    <name type="common">Root endophyte fungus</name>
    <name type="synonym">Piriformospora indica</name>
    <dbReference type="NCBI Taxonomy" id="1109443"/>
    <lineage>
        <taxon>Eukaryota</taxon>
        <taxon>Fungi</taxon>
        <taxon>Dikarya</taxon>
        <taxon>Basidiomycota</taxon>
        <taxon>Agaricomycotina</taxon>
        <taxon>Agaricomycetes</taxon>
        <taxon>Sebacinales</taxon>
        <taxon>Serendipitaceae</taxon>
        <taxon>Serendipita</taxon>
    </lineage>
</organism>
<dbReference type="FunCoup" id="G4TCC7">
    <property type="interactions" value="99"/>
</dbReference>
<dbReference type="HOGENOM" id="CLU_021922_0_0_1"/>
<dbReference type="GO" id="GO:0034198">
    <property type="term" value="P:cellular response to amino acid starvation"/>
    <property type="evidence" value="ECO:0007669"/>
    <property type="project" value="TreeGrafter"/>
</dbReference>
<feature type="region of interest" description="Disordered" evidence="3">
    <location>
        <begin position="129"/>
        <end position="180"/>
    </location>
</feature>
<dbReference type="GO" id="GO:0038202">
    <property type="term" value="P:TORC1 signaling"/>
    <property type="evidence" value="ECO:0007669"/>
    <property type="project" value="TreeGrafter"/>
</dbReference>
<dbReference type="STRING" id="1109443.G4TCC7"/>
<keyword evidence="2" id="KW-0469">Meiosis</keyword>
<dbReference type="GO" id="GO:1990130">
    <property type="term" value="C:GATOR1 complex"/>
    <property type="evidence" value="ECO:0007669"/>
    <property type="project" value="TreeGrafter"/>
</dbReference>
<dbReference type="InParanoid" id="G4TCC7"/>
<dbReference type="OMA" id="RTDYVWK"/>
<sequence>MSSDPSLLAILFVSSSSKGSHLVFRWPARPKAVPRLARPLPIVRQLDYAWRAAHPTDAANAEPEDKPFSLSKAHRHQDATRTYPQQSHQRSHSDIKEGSTSYVDALEIAQSPAYEWRLQEWSDPLNSFAPHAAGPIGPGGVSGAGVSGTTGGSHQRSSGGQSSSSRKKTSNISSPYSVSEHGDPDFEWVLGYRTKLLAEHLFRFDRNLCNQRFELVLEELLFLGHPVCIGDDGTWQWEQLYSDPKPKTDVEVDGETLDKKDPKNEASLKSFHFILVLDRPGPAWGGAANQTRFVDVYYEQLAVKMTAALHFEQSRDGYVERETDLLVDLMEAETYAEFEKVALQKSSLARAIRDIFVAVQGRRLAHVTVGAFELDLQMPWYHSELLLGDFDPEGAGEYSYDNERDERWDPGFGKGWRVKRLQPWNTLLFLDGWEAAAEIEPESSEMLRFREVLTPDVSFADAATLLDWDLETEVLRMAAYMIYLKKAQVSDVVHPKLLNIYVLPARLMTPLSELSAKFRASFPPTTPPLENILSAVSSAPQAFLHFVPSQDHYDLYHQILIWLLRHNALTMLHIRFRLIAAKEIKMAVYEAYQARKKRISEGDLERGRKRKPSGLGGREEQSQRSSLPDNEPPQESSKEIERNAPAQKMIIIEDPDLQSPEVEVPEPFEASLIMDPGKATRLEQLWIEEIARQRPESEARFLRVCEYFDGRTTFDEVQYRSGQKRNQFRQIVSEYDPWLLALLHP</sequence>
<proteinExistence type="inferred from homology"/>
<comment type="caution">
    <text evidence="5">The sequence shown here is derived from an EMBL/GenBank/DDBJ whole genome shotgun (WGS) entry which is preliminary data.</text>
</comment>
<comment type="function">
    <text evidence="2">Mediates inactivation of the TORC1 complex in response to amino acid starvation. Required for meiotic nuclear division.</text>
</comment>
<dbReference type="GO" id="GO:0051321">
    <property type="term" value="P:meiotic cell cycle"/>
    <property type="evidence" value="ECO:0007669"/>
    <property type="project" value="UniProtKB-UniRule"/>
</dbReference>
<evidence type="ECO:0000313" key="5">
    <source>
        <dbReference type="EMBL" id="CCA68970.1"/>
    </source>
</evidence>
<dbReference type="GO" id="GO:1904262">
    <property type="term" value="P:negative regulation of TORC1 signaling"/>
    <property type="evidence" value="ECO:0007669"/>
    <property type="project" value="TreeGrafter"/>
</dbReference>
<accession>G4TCC7</accession>
<name>G4TCC7_SERID</name>
<dbReference type="EMBL" id="CAFZ01000044">
    <property type="protein sequence ID" value="CCA68970.1"/>
    <property type="molecule type" value="Genomic_DNA"/>
</dbReference>
<feature type="compositionally biased region" description="Gly residues" evidence="3">
    <location>
        <begin position="136"/>
        <end position="151"/>
    </location>
</feature>
<feature type="region of interest" description="Disordered" evidence="3">
    <location>
        <begin position="603"/>
        <end position="645"/>
    </location>
</feature>
<dbReference type="PANTHER" id="PTHR13153">
    <property type="entry name" value="CGTHBA PROTEIN -14 GENE PROTEIN"/>
    <property type="match status" value="1"/>
</dbReference>
<reference evidence="5 6" key="1">
    <citation type="journal article" date="2011" name="PLoS Pathog.">
        <title>Endophytic Life Strategies Decoded by Genome and Transcriptome Analyses of the Mutualistic Root Symbiont Piriformospora indica.</title>
        <authorList>
            <person name="Zuccaro A."/>
            <person name="Lahrmann U."/>
            <person name="Guldener U."/>
            <person name="Langen G."/>
            <person name="Pfiffi S."/>
            <person name="Biedenkopf D."/>
            <person name="Wong P."/>
            <person name="Samans B."/>
            <person name="Grimm C."/>
            <person name="Basiewicz M."/>
            <person name="Murat C."/>
            <person name="Martin F."/>
            <person name="Kogel K.H."/>
        </authorList>
    </citation>
    <scope>NUCLEOTIDE SEQUENCE [LARGE SCALE GENOMIC DNA]</scope>
    <source>
        <strain evidence="5 6">DSM 11827</strain>
    </source>
</reference>
<dbReference type="AlphaFoldDB" id="G4TCC7"/>
<dbReference type="Pfam" id="PF03666">
    <property type="entry name" value="NPR3"/>
    <property type="match status" value="2"/>
</dbReference>
<evidence type="ECO:0000256" key="1">
    <source>
        <dbReference type="ARBA" id="ARBA00010546"/>
    </source>
</evidence>
<gene>
    <name evidence="5" type="ORF">PIIN_02830</name>
</gene>
<dbReference type="OrthoDB" id="18648at2759"/>
<dbReference type="Proteomes" id="UP000007148">
    <property type="component" value="Unassembled WGS sequence"/>
</dbReference>
<comment type="subcellular location">
    <subcellularLocation>
        <location evidence="2">Vacuole membrane</location>
        <topology evidence="2">Peripheral membrane protein</topology>
    </subcellularLocation>
</comment>
<feature type="region of interest" description="Disordered" evidence="3">
    <location>
        <begin position="57"/>
        <end position="98"/>
    </location>
</feature>
<evidence type="ECO:0000313" key="6">
    <source>
        <dbReference type="Proteomes" id="UP000007148"/>
    </source>
</evidence>
<comment type="similarity">
    <text evidence="1 2">Belongs to the NPR3 family.</text>
</comment>
<dbReference type="eggNOG" id="KOG3830">
    <property type="taxonomic scope" value="Eukaryota"/>
</dbReference>